<dbReference type="PANTHER" id="PTHR21485">
    <property type="entry name" value="HAD SUPERFAMILY MEMBERS CMAS AND KDSC"/>
    <property type="match status" value="1"/>
</dbReference>
<protein>
    <submittedName>
        <fullName evidence="1">CMP-N-acetylneuraminic acid synthetase</fullName>
    </submittedName>
</protein>
<dbReference type="AlphaFoldDB" id="A0A1Y0IJ78"/>
<keyword evidence="2" id="KW-1185">Reference proteome</keyword>
<dbReference type="SUPFAM" id="SSF53448">
    <property type="entry name" value="Nucleotide-diphospho-sugar transferases"/>
    <property type="match status" value="1"/>
</dbReference>
<dbReference type="PANTHER" id="PTHR21485:SF6">
    <property type="entry name" value="N-ACYLNEURAMINATE CYTIDYLYLTRANSFERASE-RELATED"/>
    <property type="match status" value="1"/>
</dbReference>
<evidence type="ECO:0000313" key="2">
    <source>
        <dbReference type="Proteomes" id="UP000196027"/>
    </source>
</evidence>
<dbReference type="RefSeq" id="WP_232465224.1">
    <property type="nucleotide sequence ID" value="NZ_CP021425.1"/>
</dbReference>
<dbReference type="Gene3D" id="3.90.550.10">
    <property type="entry name" value="Spore Coat Polysaccharide Biosynthesis Protein SpsA, Chain A"/>
    <property type="match status" value="1"/>
</dbReference>
<proteinExistence type="predicted"/>
<dbReference type="InterPro" id="IPR050793">
    <property type="entry name" value="CMP-NeuNAc_synthase"/>
</dbReference>
<dbReference type="KEGG" id="ome:OLMES_5595"/>
<dbReference type="InterPro" id="IPR029044">
    <property type="entry name" value="Nucleotide-diphossugar_trans"/>
</dbReference>
<dbReference type="Pfam" id="PF02348">
    <property type="entry name" value="CTP_transf_3"/>
    <property type="match status" value="1"/>
</dbReference>
<dbReference type="Proteomes" id="UP000196027">
    <property type="component" value="Chromosome"/>
</dbReference>
<dbReference type="CDD" id="cd02513">
    <property type="entry name" value="CMP-NeuAc_Synthase"/>
    <property type="match status" value="1"/>
</dbReference>
<dbReference type="EMBL" id="CP021425">
    <property type="protein sequence ID" value="ARU59575.1"/>
    <property type="molecule type" value="Genomic_DNA"/>
</dbReference>
<dbReference type="InterPro" id="IPR003329">
    <property type="entry name" value="Cytidylyl_trans"/>
</dbReference>
<organism evidence="1 2">
    <name type="scientific">Oleiphilus messinensis</name>
    <dbReference type="NCBI Taxonomy" id="141451"/>
    <lineage>
        <taxon>Bacteria</taxon>
        <taxon>Pseudomonadati</taxon>
        <taxon>Pseudomonadota</taxon>
        <taxon>Gammaproteobacteria</taxon>
        <taxon>Oceanospirillales</taxon>
        <taxon>Oleiphilaceae</taxon>
        <taxon>Oleiphilus</taxon>
    </lineage>
</organism>
<evidence type="ECO:0000313" key="1">
    <source>
        <dbReference type="EMBL" id="ARU59575.1"/>
    </source>
</evidence>
<gene>
    <name evidence="1" type="ORF">OLMES_5595</name>
</gene>
<dbReference type="GO" id="GO:0008781">
    <property type="term" value="F:N-acylneuraminate cytidylyltransferase activity"/>
    <property type="evidence" value="ECO:0007669"/>
    <property type="project" value="TreeGrafter"/>
</dbReference>
<name>A0A1Y0IJ78_9GAMM</name>
<sequence length="206" mass="22906">MNGKPLIAYSIESALASPLIDRVIVSTDDEEIAEIAREYGAEVPFLRPEKLASDHAPEWMAWRHAIEFIENQDDTFDVFVSLPPTAPLRSLQDIEQCINALDDDVDVVITAQKADRSPYFNMVTLDANHHASLVIKPDSVIARRQDAPAVYDMSTAVYVTRPQFVLDNNSIFSGSVKAVILPPERAVDIDTPIDFMLAELILKQGI</sequence>
<reference evidence="1 2" key="1">
    <citation type="submission" date="2017-05" db="EMBL/GenBank/DDBJ databases">
        <title>Genomic insights into alkan degradation activity of Oleiphilus messinensis.</title>
        <authorList>
            <person name="Kozyavkin S.A."/>
            <person name="Slesarev A.I."/>
            <person name="Golyshin P.N."/>
            <person name="Korzhenkov A."/>
            <person name="Golyshina O.N."/>
            <person name="Toshchakov S.V."/>
        </authorList>
    </citation>
    <scope>NUCLEOTIDE SEQUENCE [LARGE SCALE GENOMIC DNA]</scope>
    <source>
        <strain evidence="1 2">ME102</strain>
    </source>
</reference>
<accession>A0A1Y0IJ78</accession>